<name>A0AAP0C223_9ASPA</name>
<feature type="compositionally biased region" description="Low complexity" evidence="1">
    <location>
        <begin position="1"/>
        <end position="13"/>
    </location>
</feature>
<dbReference type="InterPro" id="IPR011107">
    <property type="entry name" value="PPI_Ypi1"/>
</dbReference>
<evidence type="ECO:0000313" key="3">
    <source>
        <dbReference type="Proteomes" id="UP001418222"/>
    </source>
</evidence>
<dbReference type="GO" id="GO:0004865">
    <property type="term" value="F:protein serine/threonine phosphatase inhibitor activity"/>
    <property type="evidence" value="ECO:0007669"/>
    <property type="project" value="InterPro"/>
</dbReference>
<organism evidence="2 3">
    <name type="scientific">Platanthera zijinensis</name>
    <dbReference type="NCBI Taxonomy" id="2320716"/>
    <lineage>
        <taxon>Eukaryota</taxon>
        <taxon>Viridiplantae</taxon>
        <taxon>Streptophyta</taxon>
        <taxon>Embryophyta</taxon>
        <taxon>Tracheophyta</taxon>
        <taxon>Spermatophyta</taxon>
        <taxon>Magnoliopsida</taxon>
        <taxon>Liliopsida</taxon>
        <taxon>Asparagales</taxon>
        <taxon>Orchidaceae</taxon>
        <taxon>Orchidoideae</taxon>
        <taxon>Orchideae</taxon>
        <taxon>Orchidinae</taxon>
        <taxon>Platanthera</taxon>
    </lineage>
</organism>
<evidence type="ECO:0000256" key="1">
    <source>
        <dbReference type="SAM" id="MobiDB-lite"/>
    </source>
</evidence>
<keyword evidence="3" id="KW-1185">Reference proteome</keyword>
<dbReference type="PANTHER" id="PTHR20835:SF0">
    <property type="entry name" value="E3 UBIQUITIN-PROTEIN LIGASE PPP1R11"/>
    <property type="match status" value="1"/>
</dbReference>
<accession>A0AAP0C223</accession>
<evidence type="ECO:0000313" key="2">
    <source>
        <dbReference type="EMBL" id="KAK8956636.1"/>
    </source>
</evidence>
<feature type="region of interest" description="Disordered" evidence="1">
    <location>
        <begin position="1"/>
        <end position="39"/>
    </location>
</feature>
<gene>
    <name evidence="2" type="ORF">KSP39_PZI000325</name>
</gene>
<feature type="compositionally biased region" description="Basic and acidic residues" evidence="1">
    <location>
        <begin position="86"/>
        <end position="96"/>
    </location>
</feature>
<sequence>MARSAPRPSSFSSGTVTLTLDGSASSSTHISPPQTLILRLNPPKKKVTWKEGTVDNEFLGRKSSKKCCIFHKQKPFDEDDSDEEDCHGPDCKHGHDGSYPFPGDDI</sequence>
<dbReference type="Proteomes" id="UP001418222">
    <property type="component" value="Unassembled WGS sequence"/>
</dbReference>
<dbReference type="AlphaFoldDB" id="A0AAP0C223"/>
<proteinExistence type="predicted"/>
<reference evidence="2 3" key="1">
    <citation type="journal article" date="2022" name="Nat. Plants">
        <title>Genomes of leafy and leafless Platanthera orchids illuminate the evolution of mycoheterotrophy.</title>
        <authorList>
            <person name="Li M.H."/>
            <person name="Liu K.W."/>
            <person name="Li Z."/>
            <person name="Lu H.C."/>
            <person name="Ye Q.L."/>
            <person name="Zhang D."/>
            <person name="Wang J.Y."/>
            <person name="Li Y.F."/>
            <person name="Zhong Z.M."/>
            <person name="Liu X."/>
            <person name="Yu X."/>
            <person name="Liu D.K."/>
            <person name="Tu X.D."/>
            <person name="Liu B."/>
            <person name="Hao Y."/>
            <person name="Liao X.Y."/>
            <person name="Jiang Y.T."/>
            <person name="Sun W.H."/>
            <person name="Chen J."/>
            <person name="Chen Y.Q."/>
            <person name="Ai Y."/>
            <person name="Zhai J.W."/>
            <person name="Wu S.S."/>
            <person name="Zhou Z."/>
            <person name="Hsiao Y.Y."/>
            <person name="Wu W.L."/>
            <person name="Chen Y.Y."/>
            <person name="Lin Y.F."/>
            <person name="Hsu J.L."/>
            <person name="Li C.Y."/>
            <person name="Wang Z.W."/>
            <person name="Zhao X."/>
            <person name="Zhong W.Y."/>
            <person name="Ma X.K."/>
            <person name="Ma L."/>
            <person name="Huang J."/>
            <person name="Chen G.Z."/>
            <person name="Huang M.Z."/>
            <person name="Huang L."/>
            <person name="Peng D.H."/>
            <person name="Luo Y.B."/>
            <person name="Zou S.Q."/>
            <person name="Chen S.P."/>
            <person name="Lan S."/>
            <person name="Tsai W.C."/>
            <person name="Van de Peer Y."/>
            <person name="Liu Z.J."/>
        </authorList>
    </citation>
    <scope>NUCLEOTIDE SEQUENCE [LARGE SCALE GENOMIC DNA]</scope>
    <source>
        <strain evidence="2">Lor287</strain>
    </source>
</reference>
<dbReference type="GO" id="GO:0008157">
    <property type="term" value="F:protein phosphatase 1 binding"/>
    <property type="evidence" value="ECO:0007669"/>
    <property type="project" value="TreeGrafter"/>
</dbReference>
<feature type="compositionally biased region" description="Polar residues" evidence="1">
    <location>
        <begin position="14"/>
        <end position="34"/>
    </location>
</feature>
<comment type="caution">
    <text evidence="2">The sequence shown here is derived from an EMBL/GenBank/DDBJ whole genome shotgun (WGS) entry which is preliminary data.</text>
</comment>
<dbReference type="EMBL" id="JBBWWQ010000001">
    <property type="protein sequence ID" value="KAK8956636.1"/>
    <property type="molecule type" value="Genomic_DNA"/>
</dbReference>
<dbReference type="GO" id="GO:0005634">
    <property type="term" value="C:nucleus"/>
    <property type="evidence" value="ECO:0007669"/>
    <property type="project" value="TreeGrafter"/>
</dbReference>
<protein>
    <recommendedName>
        <fullName evidence="4">Protein phosphatase 1 regulatory subunit 11</fullName>
    </recommendedName>
</protein>
<feature type="region of interest" description="Disordered" evidence="1">
    <location>
        <begin position="75"/>
        <end position="106"/>
    </location>
</feature>
<dbReference type="PANTHER" id="PTHR20835">
    <property type="entry name" value="E3 UBIQUITIN-PROTEIN LIGASE PPP1R11-RELATED"/>
    <property type="match status" value="1"/>
</dbReference>
<dbReference type="Pfam" id="PF07491">
    <property type="entry name" value="PPI_Ypi1"/>
    <property type="match status" value="1"/>
</dbReference>
<evidence type="ECO:0008006" key="4">
    <source>
        <dbReference type="Google" id="ProtNLM"/>
    </source>
</evidence>